<feature type="non-terminal residue" evidence="2">
    <location>
        <position position="123"/>
    </location>
</feature>
<organism evidence="2 3">
    <name type="scientific">Gossypium aridum</name>
    <name type="common">American cotton</name>
    <name type="synonym">Erioxylum aridum</name>
    <dbReference type="NCBI Taxonomy" id="34290"/>
    <lineage>
        <taxon>Eukaryota</taxon>
        <taxon>Viridiplantae</taxon>
        <taxon>Streptophyta</taxon>
        <taxon>Embryophyta</taxon>
        <taxon>Tracheophyta</taxon>
        <taxon>Spermatophyta</taxon>
        <taxon>Magnoliopsida</taxon>
        <taxon>eudicotyledons</taxon>
        <taxon>Gunneridae</taxon>
        <taxon>Pentapetalae</taxon>
        <taxon>rosids</taxon>
        <taxon>malvids</taxon>
        <taxon>Malvales</taxon>
        <taxon>Malvaceae</taxon>
        <taxon>Malvoideae</taxon>
        <taxon>Gossypium</taxon>
    </lineage>
</organism>
<reference evidence="2 3" key="1">
    <citation type="journal article" date="2019" name="Genome Biol. Evol.">
        <title>Insights into the evolution of the New World diploid cottons (Gossypium, subgenus Houzingenia) based on genome sequencing.</title>
        <authorList>
            <person name="Grover C.E."/>
            <person name="Arick M.A. 2nd"/>
            <person name="Thrash A."/>
            <person name="Conover J.L."/>
            <person name="Sanders W.S."/>
            <person name="Peterson D.G."/>
            <person name="Frelichowski J.E."/>
            <person name="Scheffler J.A."/>
            <person name="Scheffler B.E."/>
            <person name="Wendel J.F."/>
        </authorList>
    </citation>
    <scope>NUCLEOTIDE SEQUENCE [LARGE SCALE GENOMIC DNA]</scope>
    <source>
        <strain evidence="2">185</strain>
        <tissue evidence="2">Leaf</tissue>
    </source>
</reference>
<gene>
    <name evidence="2" type="ORF">Goari_010503</name>
</gene>
<dbReference type="AlphaFoldDB" id="A0A7J8Y0C4"/>
<dbReference type="EMBL" id="JABFAA010000009">
    <property type="protein sequence ID" value="MBA0692985.1"/>
    <property type="molecule type" value="Genomic_DNA"/>
</dbReference>
<accession>A0A7J8Y0C4</accession>
<evidence type="ECO:0000313" key="3">
    <source>
        <dbReference type="Proteomes" id="UP000593577"/>
    </source>
</evidence>
<dbReference type="Proteomes" id="UP000593577">
    <property type="component" value="Unassembled WGS sequence"/>
</dbReference>
<keyword evidence="3" id="KW-1185">Reference proteome</keyword>
<evidence type="ECO:0000313" key="2">
    <source>
        <dbReference type="EMBL" id="MBA0692985.1"/>
    </source>
</evidence>
<name>A0A7J8Y0C4_GOSAI</name>
<evidence type="ECO:0000259" key="1">
    <source>
        <dbReference type="Pfam" id="PF20167"/>
    </source>
</evidence>
<protein>
    <recommendedName>
        <fullName evidence="1">Putative plant transposon protein domain-containing protein</fullName>
    </recommendedName>
</protein>
<proteinExistence type="predicted"/>
<dbReference type="InterPro" id="IPR046796">
    <property type="entry name" value="Transposase_32_dom"/>
</dbReference>
<sequence length="123" mass="14363">MASKAKMWMKFVCSRIWPITKIFEISPIQTIITYGILQKKQICIGTWIYKNMVNCAKKLGKGVFFPHLATGLCKRAGVPIEQMDKTMNPPRNYSVMIYSRNLLFYKQKKKRKGEKEDFGKMMT</sequence>
<feature type="domain" description="Putative plant transposon protein" evidence="1">
    <location>
        <begin position="3"/>
        <end position="79"/>
    </location>
</feature>
<comment type="caution">
    <text evidence="2">The sequence shown here is derived from an EMBL/GenBank/DDBJ whole genome shotgun (WGS) entry which is preliminary data.</text>
</comment>
<dbReference type="Pfam" id="PF20167">
    <property type="entry name" value="Transposase_32"/>
    <property type="match status" value="1"/>
</dbReference>